<evidence type="ECO:0000313" key="1">
    <source>
        <dbReference type="EMBL" id="KAK7063961.1"/>
    </source>
</evidence>
<evidence type="ECO:0000313" key="2">
    <source>
        <dbReference type="Proteomes" id="UP001362999"/>
    </source>
</evidence>
<proteinExistence type="predicted"/>
<organism evidence="1 2">
    <name type="scientific">Favolaschia claudopus</name>
    <dbReference type="NCBI Taxonomy" id="2862362"/>
    <lineage>
        <taxon>Eukaryota</taxon>
        <taxon>Fungi</taxon>
        <taxon>Dikarya</taxon>
        <taxon>Basidiomycota</taxon>
        <taxon>Agaricomycotina</taxon>
        <taxon>Agaricomycetes</taxon>
        <taxon>Agaricomycetidae</taxon>
        <taxon>Agaricales</taxon>
        <taxon>Marasmiineae</taxon>
        <taxon>Mycenaceae</taxon>
        <taxon>Favolaschia</taxon>
    </lineage>
</organism>
<protein>
    <submittedName>
        <fullName evidence="1">Uncharacterized protein</fullName>
    </submittedName>
</protein>
<reference evidence="1 2" key="1">
    <citation type="journal article" date="2024" name="J Genomics">
        <title>Draft genome sequencing and assembly of Favolaschia claudopus CIRM-BRFM 2984 isolated from oak limbs.</title>
        <authorList>
            <person name="Navarro D."/>
            <person name="Drula E."/>
            <person name="Chaduli D."/>
            <person name="Cazenave R."/>
            <person name="Ahrendt S."/>
            <person name="Wang J."/>
            <person name="Lipzen A."/>
            <person name="Daum C."/>
            <person name="Barry K."/>
            <person name="Grigoriev I.V."/>
            <person name="Favel A."/>
            <person name="Rosso M.N."/>
            <person name="Martin F."/>
        </authorList>
    </citation>
    <scope>NUCLEOTIDE SEQUENCE [LARGE SCALE GENOMIC DNA]</scope>
    <source>
        <strain evidence="1 2">CIRM-BRFM 2984</strain>
    </source>
</reference>
<gene>
    <name evidence="1" type="ORF">R3P38DRAFT_3164951</name>
</gene>
<dbReference type="Proteomes" id="UP001362999">
    <property type="component" value="Unassembled WGS sequence"/>
</dbReference>
<name>A0AAW0EHB4_9AGAR</name>
<dbReference type="EMBL" id="JAWWNJ010000001">
    <property type="protein sequence ID" value="KAK7063961.1"/>
    <property type="molecule type" value="Genomic_DNA"/>
</dbReference>
<keyword evidence="2" id="KW-1185">Reference proteome</keyword>
<comment type="caution">
    <text evidence="1">The sequence shown here is derived from an EMBL/GenBank/DDBJ whole genome shotgun (WGS) entry which is preliminary data.</text>
</comment>
<sequence length="103" mass="12167">MASDDSISCPFGGGRCSLYWESDTSLTITHSHPFDPSRSHPPMMSINKLHTQYNPDLHRYFNRISIRRHAPRRRLLRIRQLYDLVMDVYQSRVLVLHLFPKNT</sequence>
<accession>A0AAW0EHB4</accession>
<dbReference type="AlphaFoldDB" id="A0AAW0EHB4"/>